<evidence type="ECO:0000313" key="2">
    <source>
        <dbReference type="EMBL" id="PZR13507.1"/>
    </source>
</evidence>
<dbReference type="AlphaFoldDB" id="A0A2W5TI76"/>
<dbReference type="PROSITE" id="PS50234">
    <property type="entry name" value="VWFA"/>
    <property type="match status" value="1"/>
</dbReference>
<protein>
    <recommendedName>
        <fullName evidence="1">VWFA domain-containing protein</fullName>
    </recommendedName>
</protein>
<organism evidence="2 3">
    <name type="scientific">Archangium gephyra</name>
    <dbReference type="NCBI Taxonomy" id="48"/>
    <lineage>
        <taxon>Bacteria</taxon>
        <taxon>Pseudomonadati</taxon>
        <taxon>Myxococcota</taxon>
        <taxon>Myxococcia</taxon>
        <taxon>Myxococcales</taxon>
        <taxon>Cystobacterineae</taxon>
        <taxon>Archangiaceae</taxon>
        <taxon>Archangium</taxon>
    </lineage>
</organism>
<evidence type="ECO:0000313" key="3">
    <source>
        <dbReference type="Proteomes" id="UP000249061"/>
    </source>
</evidence>
<feature type="domain" description="VWFA" evidence="1">
    <location>
        <begin position="59"/>
        <end position="255"/>
    </location>
</feature>
<sequence length="266" mass="27578">MNEKTLSVDEVTQLVGAATANGTLSQGSSSLITGNLGNLVLAGAAGKDLEDIAASDVTLVTVLIDASSSIADRGLEKAVREGQNALLDAFGGAKERDAVLLACWTFSHAAAVVHSYVPVSDATRFDAKNYRASGSTALYDTWCSALAANVAYAQRLRDGGTPTRSVVVVVTDGEDVGSARSASDCARLSRDLLVSELFTLALVGVGSDVNFEHVAKSMGVPPTCILWEKDATPSSLRRAFQLVSRSAVRASQGKIQPGAAAGFFVP</sequence>
<comment type="caution">
    <text evidence="2">The sequence shown here is derived from an EMBL/GenBank/DDBJ whole genome shotgun (WGS) entry which is preliminary data.</text>
</comment>
<dbReference type="Pfam" id="PF00092">
    <property type="entry name" value="VWA"/>
    <property type="match status" value="1"/>
</dbReference>
<reference evidence="2 3" key="1">
    <citation type="submission" date="2017-08" db="EMBL/GenBank/DDBJ databases">
        <title>Infants hospitalized years apart are colonized by the same room-sourced microbial strains.</title>
        <authorList>
            <person name="Brooks B."/>
            <person name="Olm M.R."/>
            <person name="Firek B.A."/>
            <person name="Baker R."/>
            <person name="Thomas B.C."/>
            <person name="Morowitz M.J."/>
            <person name="Banfield J.F."/>
        </authorList>
    </citation>
    <scope>NUCLEOTIDE SEQUENCE [LARGE SCALE GENOMIC DNA]</scope>
    <source>
        <strain evidence="2">S2_003_000_R2_14</strain>
    </source>
</reference>
<dbReference type="CDD" id="cd00198">
    <property type="entry name" value="vWFA"/>
    <property type="match status" value="1"/>
</dbReference>
<dbReference type="InterPro" id="IPR036465">
    <property type="entry name" value="vWFA_dom_sf"/>
</dbReference>
<dbReference type="Proteomes" id="UP000249061">
    <property type="component" value="Unassembled WGS sequence"/>
</dbReference>
<evidence type="ECO:0000259" key="1">
    <source>
        <dbReference type="PROSITE" id="PS50234"/>
    </source>
</evidence>
<dbReference type="SUPFAM" id="SSF53300">
    <property type="entry name" value="vWA-like"/>
    <property type="match status" value="1"/>
</dbReference>
<proteinExistence type="predicted"/>
<dbReference type="Gene3D" id="3.40.50.410">
    <property type="entry name" value="von Willebrand factor, type A domain"/>
    <property type="match status" value="1"/>
</dbReference>
<dbReference type="InterPro" id="IPR002035">
    <property type="entry name" value="VWF_A"/>
</dbReference>
<accession>A0A2W5TI76</accession>
<dbReference type="EMBL" id="QFQP01000009">
    <property type="protein sequence ID" value="PZR13507.1"/>
    <property type="molecule type" value="Genomic_DNA"/>
</dbReference>
<gene>
    <name evidence="2" type="ORF">DI536_12160</name>
</gene>
<name>A0A2W5TI76_9BACT</name>